<reference evidence="10" key="2">
    <citation type="submission" date="2015-06" db="UniProtKB">
        <authorList>
            <consortium name="EnsemblMetazoa"/>
        </authorList>
    </citation>
    <scope>IDENTIFICATION</scope>
</reference>
<dbReference type="AlphaFoldDB" id="T1L2L1"/>
<dbReference type="EnsemblMetazoa" id="tetur33g01350.1">
    <property type="protein sequence ID" value="tetur33g01350.1"/>
    <property type="gene ID" value="tetur33g01350"/>
</dbReference>
<dbReference type="InterPro" id="IPR057776">
    <property type="entry name" value="UTP23_sensor"/>
</dbReference>
<dbReference type="InterPro" id="IPR006984">
    <property type="entry name" value="Fcf1/UTP23"/>
</dbReference>
<proteinExistence type="inferred from homology"/>
<evidence type="ECO:0000313" key="11">
    <source>
        <dbReference type="Proteomes" id="UP000015104"/>
    </source>
</evidence>
<keyword evidence="3" id="KW-0698">rRNA processing</keyword>
<keyword evidence="4" id="KW-0539">Nucleus</keyword>
<sequence length="262" mass="30232">MKIKRYKRVNKYLQFFRTNYGFHAPYQVLIDGTFCQRALKNKVNIKEQLPKYMGDEVKMFTTVCVINETQNIGRSVYGAFLIVKQFDVRKCGHAKNPLKAAECIRSMVGEENADHYIVATSDLILTQQLRKIPGCPLMYLKMNTLNLEPPSKASVEGGHEIKRKQVGSDEVEIERLKELKKEILGPQETDIRKKKRKGPKGPNPLSCKKKKKKAEVNQKPDDKAKEDEEKRRRKRNRKKLSKNGKIVQKVIDSLSLEKSQES</sequence>
<evidence type="ECO:0000256" key="1">
    <source>
        <dbReference type="ARBA" id="ARBA00004604"/>
    </source>
</evidence>
<dbReference type="eggNOG" id="KOG3164">
    <property type="taxonomic scope" value="Eukaryota"/>
</dbReference>
<evidence type="ECO:0000313" key="10">
    <source>
        <dbReference type="EnsemblMetazoa" id="tetur33g01350.1"/>
    </source>
</evidence>
<evidence type="ECO:0000256" key="3">
    <source>
        <dbReference type="ARBA" id="ARBA00022552"/>
    </source>
</evidence>
<dbReference type="GO" id="GO:0032040">
    <property type="term" value="C:small-subunit processome"/>
    <property type="evidence" value="ECO:0007669"/>
    <property type="project" value="InterPro"/>
</dbReference>
<dbReference type="Gene3D" id="3.40.50.1010">
    <property type="entry name" value="5'-nuclease"/>
    <property type="match status" value="1"/>
</dbReference>
<dbReference type="EMBL" id="CAEY01000948">
    <property type="status" value="NOT_ANNOTATED_CDS"/>
    <property type="molecule type" value="Genomic_DNA"/>
</dbReference>
<dbReference type="KEGG" id="tut:107369597"/>
<evidence type="ECO:0000256" key="7">
    <source>
        <dbReference type="ARBA" id="ARBA00071400"/>
    </source>
</evidence>
<evidence type="ECO:0000256" key="2">
    <source>
        <dbReference type="ARBA" id="ARBA00022517"/>
    </source>
</evidence>
<reference evidence="11" key="1">
    <citation type="submission" date="2011-08" db="EMBL/GenBank/DDBJ databases">
        <authorList>
            <person name="Rombauts S."/>
        </authorList>
    </citation>
    <scope>NUCLEOTIDE SEQUENCE</scope>
    <source>
        <strain evidence="11">London</strain>
    </source>
</reference>
<evidence type="ECO:0000256" key="4">
    <source>
        <dbReference type="ARBA" id="ARBA00023242"/>
    </source>
</evidence>
<evidence type="ECO:0000259" key="9">
    <source>
        <dbReference type="Pfam" id="PF24779"/>
    </source>
</evidence>
<dbReference type="GO" id="GO:0006364">
    <property type="term" value="P:rRNA processing"/>
    <property type="evidence" value="ECO:0007669"/>
    <property type="project" value="UniProtKB-KW"/>
</dbReference>
<protein>
    <recommendedName>
        <fullName evidence="7">rRNA-processing protein UTP23 homolog</fullName>
    </recommendedName>
</protein>
<dbReference type="SUPFAM" id="SSF88723">
    <property type="entry name" value="PIN domain-like"/>
    <property type="match status" value="1"/>
</dbReference>
<dbReference type="OrthoDB" id="25675at2759"/>
<dbReference type="STRING" id="32264.T1L2L1"/>
<feature type="compositionally biased region" description="Basic residues" evidence="8">
    <location>
        <begin position="231"/>
        <end position="242"/>
    </location>
</feature>
<comment type="subcellular location">
    <subcellularLocation>
        <location evidence="1">Nucleus</location>
        <location evidence="1">Nucleolus</location>
    </subcellularLocation>
</comment>
<organism evidence="10 11">
    <name type="scientific">Tetranychus urticae</name>
    <name type="common">Two-spotted spider mite</name>
    <dbReference type="NCBI Taxonomy" id="32264"/>
    <lineage>
        <taxon>Eukaryota</taxon>
        <taxon>Metazoa</taxon>
        <taxon>Ecdysozoa</taxon>
        <taxon>Arthropoda</taxon>
        <taxon>Chelicerata</taxon>
        <taxon>Arachnida</taxon>
        <taxon>Acari</taxon>
        <taxon>Acariformes</taxon>
        <taxon>Trombidiformes</taxon>
        <taxon>Prostigmata</taxon>
        <taxon>Eleutherengona</taxon>
        <taxon>Raphignathae</taxon>
        <taxon>Tetranychoidea</taxon>
        <taxon>Tetranychidae</taxon>
        <taxon>Tetranychus</taxon>
    </lineage>
</organism>
<keyword evidence="11" id="KW-1185">Reference proteome</keyword>
<gene>
    <name evidence="10" type="primary">107369597</name>
</gene>
<dbReference type="PANTHER" id="PTHR12416">
    <property type="entry name" value="RRNA-PROCESSING PROTEIN UTP23 HOMOLOG"/>
    <property type="match status" value="1"/>
</dbReference>
<dbReference type="InterPro" id="IPR029060">
    <property type="entry name" value="PIN-like_dom_sf"/>
</dbReference>
<comment type="function">
    <text evidence="5">Involved in rRNA-processing and ribosome biogenesis.</text>
</comment>
<feature type="domain" description="UTP23 sensor motif region" evidence="9">
    <location>
        <begin position="193"/>
        <end position="212"/>
    </location>
</feature>
<feature type="compositionally biased region" description="Basic and acidic residues" evidence="8">
    <location>
        <begin position="214"/>
        <end position="230"/>
    </location>
</feature>
<dbReference type="OMA" id="CCMQALY"/>
<dbReference type="Pfam" id="PF24779">
    <property type="entry name" value="UTP23_sensor"/>
    <property type="match status" value="1"/>
</dbReference>
<dbReference type="HOGENOM" id="CLU_053567_3_0_1"/>
<name>T1L2L1_TETUR</name>
<comment type="similarity">
    <text evidence="6">Belongs to the UTP23/FCF1 family. UTP23 subfamily.</text>
</comment>
<dbReference type="Proteomes" id="UP000015104">
    <property type="component" value="Unassembled WGS sequence"/>
</dbReference>
<evidence type="ECO:0000256" key="6">
    <source>
        <dbReference type="ARBA" id="ARBA00038503"/>
    </source>
</evidence>
<feature type="region of interest" description="Disordered" evidence="8">
    <location>
        <begin position="185"/>
        <end position="246"/>
    </location>
</feature>
<dbReference type="CDD" id="cd09866">
    <property type="entry name" value="PIN_Fcf1-Utp23-H"/>
    <property type="match status" value="1"/>
</dbReference>
<evidence type="ECO:0000256" key="8">
    <source>
        <dbReference type="SAM" id="MobiDB-lite"/>
    </source>
</evidence>
<dbReference type="Pfam" id="PF04900">
    <property type="entry name" value="Fcf1"/>
    <property type="match status" value="1"/>
</dbReference>
<keyword evidence="2" id="KW-0690">Ribosome biogenesis</keyword>
<evidence type="ECO:0000256" key="5">
    <source>
        <dbReference type="ARBA" id="ARBA00037300"/>
    </source>
</evidence>
<dbReference type="FunFam" id="3.40.50.1010:FF:000006">
    <property type="entry name" value="rRNA-processing protein UTP23 homolog"/>
    <property type="match status" value="1"/>
</dbReference>
<accession>T1L2L1</accession>